<accession>A0AAV2YX85</accession>
<proteinExistence type="predicted"/>
<organism evidence="1 2">
    <name type="scientific">Lagenidium giganteum</name>
    <dbReference type="NCBI Taxonomy" id="4803"/>
    <lineage>
        <taxon>Eukaryota</taxon>
        <taxon>Sar</taxon>
        <taxon>Stramenopiles</taxon>
        <taxon>Oomycota</taxon>
        <taxon>Peronosporomycetes</taxon>
        <taxon>Pythiales</taxon>
        <taxon>Pythiaceae</taxon>
    </lineage>
</organism>
<protein>
    <submittedName>
        <fullName evidence="1">Uncharacterized protein</fullName>
    </submittedName>
</protein>
<comment type="caution">
    <text evidence="1">The sequence shown here is derived from an EMBL/GenBank/DDBJ whole genome shotgun (WGS) entry which is preliminary data.</text>
</comment>
<gene>
    <name evidence="1" type="ORF">N0F65_001904</name>
</gene>
<dbReference type="AlphaFoldDB" id="A0AAV2YX85"/>
<evidence type="ECO:0000313" key="2">
    <source>
        <dbReference type="Proteomes" id="UP001146120"/>
    </source>
</evidence>
<name>A0AAV2YX85_9STRA</name>
<dbReference type="Proteomes" id="UP001146120">
    <property type="component" value="Unassembled WGS sequence"/>
</dbReference>
<evidence type="ECO:0000313" key="1">
    <source>
        <dbReference type="EMBL" id="DAZ99667.1"/>
    </source>
</evidence>
<dbReference type="EMBL" id="DAKRPA010000079">
    <property type="protein sequence ID" value="DAZ99667.1"/>
    <property type="molecule type" value="Genomic_DNA"/>
</dbReference>
<keyword evidence="2" id="KW-1185">Reference proteome</keyword>
<reference evidence="1" key="1">
    <citation type="submission" date="2022-11" db="EMBL/GenBank/DDBJ databases">
        <authorList>
            <person name="Morgan W.R."/>
            <person name="Tartar A."/>
        </authorList>
    </citation>
    <scope>NUCLEOTIDE SEQUENCE</scope>
    <source>
        <strain evidence="1">ARSEF 373</strain>
    </source>
</reference>
<reference evidence="1" key="2">
    <citation type="journal article" date="2023" name="Microbiol Resour">
        <title>Decontamination and Annotation of the Draft Genome Sequence of the Oomycete Lagenidium giganteum ARSEF 373.</title>
        <authorList>
            <person name="Morgan W.R."/>
            <person name="Tartar A."/>
        </authorList>
    </citation>
    <scope>NUCLEOTIDE SEQUENCE</scope>
    <source>
        <strain evidence="1">ARSEF 373</strain>
    </source>
</reference>
<sequence length="76" mass="8971">MDMSIDDCEARVFAYFRCFNHIVESHGLQGVLGQYKDRMKLRCSLLVENLRPAVLCMQIERLLAYERRDCRTNDVD</sequence>